<feature type="chain" id="PRO_5023079349" evidence="7">
    <location>
        <begin position="22"/>
        <end position="411"/>
    </location>
</feature>
<evidence type="ECO:0000256" key="3">
    <source>
        <dbReference type="ARBA" id="ARBA00022475"/>
    </source>
</evidence>
<evidence type="ECO:0000259" key="11">
    <source>
        <dbReference type="Pfam" id="PF25989"/>
    </source>
</evidence>
<dbReference type="OrthoDB" id="9783047at2"/>
<dbReference type="Pfam" id="PF25944">
    <property type="entry name" value="Beta-barrel_RND"/>
    <property type="match status" value="1"/>
</dbReference>
<dbReference type="Pfam" id="PF25989">
    <property type="entry name" value="YknX_C"/>
    <property type="match status" value="1"/>
</dbReference>
<dbReference type="SUPFAM" id="SSF111369">
    <property type="entry name" value="HlyD-like secretion proteins"/>
    <property type="match status" value="1"/>
</dbReference>
<keyword evidence="4" id="KW-0997">Cell inner membrane</keyword>
<keyword evidence="5" id="KW-0472">Membrane</keyword>
<dbReference type="InterPro" id="IPR058624">
    <property type="entry name" value="MdtA-like_HH"/>
</dbReference>
<evidence type="ECO:0000259" key="9">
    <source>
        <dbReference type="Pfam" id="PF25917"/>
    </source>
</evidence>
<evidence type="ECO:0000256" key="7">
    <source>
        <dbReference type="SAM" id="SignalP"/>
    </source>
</evidence>
<dbReference type="EMBL" id="VDMN01000002">
    <property type="protein sequence ID" value="TNM63913.1"/>
    <property type="molecule type" value="Genomic_DNA"/>
</dbReference>
<dbReference type="Pfam" id="PF25917">
    <property type="entry name" value="BSH_RND"/>
    <property type="match status" value="1"/>
</dbReference>
<dbReference type="Pfam" id="PF25876">
    <property type="entry name" value="HH_MFP_RND"/>
    <property type="match status" value="1"/>
</dbReference>
<dbReference type="InterPro" id="IPR006143">
    <property type="entry name" value="RND_pump_MFP"/>
</dbReference>
<evidence type="ECO:0000256" key="2">
    <source>
        <dbReference type="ARBA" id="ARBA00009477"/>
    </source>
</evidence>
<dbReference type="GO" id="GO:0015562">
    <property type="term" value="F:efflux transmembrane transporter activity"/>
    <property type="evidence" value="ECO:0007669"/>
    <property type="project" value="TreeGrafter"/>
</dbReference>
<feature type="compositionally biased region" description="Gly residues" evidence="6">
    <location>
        <begin position="46"/>
        <end position="58"/>
    </location>
</feature>
<feature type="domain" description="Multidrug resistance protein MdtA-like beta-barrel" evidence="10">
    <location>
        <begin position="233"/>
        <end position="313"/>
    </location>
</feature>
<feature type="domain" description="YknX-like C-terminal permuted SH3-like" evidence="11">
    <location>
        <begin position="321"/>
        <end position="388"/>
    </location>
</feature>
<reference evidence="12 13" key="1">
    <citation type="submission" date="2019-06" db="EMBL/GenBank/DDBJ databases">
        <title>The draft genome of Rhizobium smilacinae PTYR-5.</title>
        <authorList>
            <person name="Liu L."/>
            <person name="Li L."/>
            <person name="Zhang X."/>
        </authorList>
    </citation>
    <scope>NUCLEOTIDE SEQUENCE [LARGE SCALE GENOMIC DNA]</scope>
    <source>
        <strain evidence="12 13">PTYR-5</strain>
    </source>
</reference>
<comment type="subcellular location">
    <subcellularLocation>
        <location evidence="1">Cell membrane</location>
    </subcellularLocation>
</comment>
<dbReference type="GO" id="GO:1990281">
    <property type="term" value="C:efflux pump complex"/>
    <property type="evidence" value="ECO:0007669"/>
    <property type="project" value="TreeGrafter"/>
</dbReference>
<dbReference type="NCBIfam" id="TIGR01730">
    <property type="entry name" value="RND_mfp"/>
    <property type="match status" value="1"/>
</dbReference>
<dbReference type="Gene3D" id="2.40.420.20">
    <property type="match status" value="1"/>
</dbReference>
<keyword evidence="3" id="KW-1003">Cell membrane</keyword>
<gene>
    <name evidence="12" type="ORF">FHP24_14110</name>
</gene>
<evidence type="ECO:0000256" key="6">
    <source>
        <dbReference type="SAM" id="MobiDB-lite"/>
    </source>
</evidence>
<keyword evidence="13" id="KW-1185">Reference proteome</keyword>
<evidence type="ECO:0000256" key="1">
    <source>
        <dbReference type="ARBA" id="ARBA00004236"/>
    </source>
</evidence>
<accession>A0A5C4XK65</accession>
<dbReference type="Gene3D" id="1.10.287.470">
    <property type="entry name" value="Helix hairpin bin"/>
    <property type="match status" value="1"/>
</dbReference>
<proteinExistence type="inferred from homology"/>
<evidence type="ECO:0000256" key="4">
    <source>
        <dbReference type="ARBA" id="ARBA00022519"/>
    </source>
</evidence>
<evidence type="ECO:0000313" key="12">
    <source>
        <dbReference type="EMBL" id="TNM63913.1"/>
    </source>
</evidence>
<dbReference type="PANTHER" id="PTHR30469">
    <property type="entry name" value="MULTIDRUG RESISTANCE PROTEIN MDTA"/>
    <property type="match status" value="1"/>
</dbReference>
<feature type="domain" description="Multidrug resistance protein MdtA-like alpha-helical hairpin" evidence="8">
    <location>
        <begin position="129"/>
        <end position="198"/>
    </location>
</feature>
<comment type="similarity">
    <text evidence="2">Belongs to the membrane fusion protein (MFP) (TC 8.A.1) family.</text>
</comment>
<evidence type="ECO:0000256" key="5">
    <source>
        <dbReference type="ARBA" id="ARBA00023136"/>
    </source>
</evidence>
<dbReference type="Proteomes" id="UP000311605">
    <property type="component" value="Unassembled WGS sequence"/>
</dbReference>
<organism evidence="12 13">
    <name type="scientific">Aliirhizobium smilacinae</name>
    <dbReference type="NCBI Taxonomy" id="1395944"/>
    <lineage>
        <taxon>Bacteria</taxon>
        <taxon>Pseudomonadati</taxon>
        <taxon>Pseudomonadota</taxon>
        <taxon>Alphaproteobacteria</taxon>
        <taxon>Hyphomicrobiales</taxon>
        <taxon>Rhizobiaceae</taxon>
        <taxon>Aliirhizobium</taxon>
    </lineage>
</organism>
<dbReference type="AlphaFoldDB" id="A0A5C4XK65"/>
<feature type="region of interest" description="Disordered" evidence="6">
    <location>
        <begin position="37"/>
        <end position="62"/>
    </location>
</feature>
<feature type="signal peptide" evidence="7">
    <location>
        <begin position="1"/>
        <end position="21"/>
    </location>
</feature>
<sequence length="411" mass="42584">MKKIWIVACIAVVAAAGWHFRAQLPFLDHLYPQAPADKTASTETQQGGGSNGQRGRGNGQPPAVKTIAAVKMTLPLDVTATGAAVADENTTIAAQQAGTVMSIAAHDGDVIRAGDLIAKLDDRSLVAALDKDKALLARDEASLRGAETALARAKTLVDRSAGTQQSVDEAQATRDTNAATVQSDKATIAADQVNLDHTEIRAPFDGRLGDITVSVGAYLGVGSTVVTIAKYDPIYVNFHLPEGYLGELRRGFAGGAVAVDALPQWSSNEIVSGELSFFDNTVDTASGTILAKAKFDNPDGALWPGQSVNVTVRFGGGGEDIVVPTVAVNPGADSPFVYTIGDDRKAHKTSVTISRANGSDTAITKGIEDGAHVVIEGQSQLADGATVHEDFSAASRDTASVNAVIELGANN</sequence>
<dbReference type="InterPro" id="IPR058626">
    <property type="entry name" value="MdtA-like_b-barrel"/>
</dbReference>
<feature type="domain" description="Multidrug resistance protein MdtA-like barrel-sandwich hybrid" evidence="9">
    <location>
        <begin position="90"/>
        <end position="224"/>
    </location>
</feature>
<comment type="caution">
    <text evidence="12">The sequence shown here is derived from an EMBL/GenBank/DDBJ whole genome shotgun (WGS) entry which is preliminary data.</text>
</comment>
<dbReference type="PANTHER" id="PTHR30469:SF36">
    <property type="entry name" value="BLL3903 PROTEIN"/>
    <property type="match status" value="1"/>
</dbReference>
<evidence type="ECO:0000259" key="10">
    <source>
        <dbReference type="Pfam" id="PF25944"/>
    </source>
</evidence>
<evidence type="ECO:0000313" key="13">
    <source>
        <dbReference type="Proteomes" id="UP000311605"/>
    </source>
</evidence>
<dbReference type="RefSeq" id="WP_139676816.1">
    <property type="nucleotide sequence ID" value="NZ_VDMN01000002.1"/>
</dbReference>
<dbReference type="InterPro" id="IPR058637">
    <property type="entry name" value="YknX-like_C"/>
</dbReference>
<dbReference type="Gene3D" id="2.40.50.100">
    <property type="match status" value="1"/>
</dbReference>
<dbReference type="InterPro" id="IPR058625">
    <property type="entry name" value="MdtA-like_BSH"/>
</dbReference>
<protein>
    <submittedName>
        <fullName evidence="12">Efflux RND transporter periplasmic adaptor subunit</fullName>
    </submittedName>
</protein>
<evidence type="ECO:0000259" key="8">
    <source>
        <dbReference type="Pfam" id="PF25876"/>
    </source>
</evidence>
<name>A0A5C4XK65_9HYPH</name>
<keyword evidence="7" id="KW-0732">Signal</keyword>
<dbReference type="Gene3D" id="2.40.30.170">
    <property type="match status" value="1"/>
</dbReference>